<evidence type="ECO:0000256" key="13">
    <source>
        <dbReference type="ARBA" id="ARBA00022993"/>
    </source>
</evidence>
<keyword evidence="11 16" id="KW-0067">ATP-binding</keyword>
<evidence type="ECO:0000256" key="12">
    <source>
        <dbReference type="ARBA" id="ARBA00022958"/>
    </source>
</evidence>
<sequence>MDQIVLDIGNTRTKIGVFSGLKLTKVIKETNLDDILNVLNQYPEALGILGAVGEIPEEVLHIVKKPNNRWMVLGPETRVPIENRYYSPETLGMDRLAGVCGAVQRFPSEASLVIDAGSCVTFDLIDEKGVYHGGSISPGWQMRLRAMHEFTRSLPLLQGEVPAEIMGKSTVECMQSGAFYGLLSEMREIISHYRAKFNTLHVVLCGGDAPAFLEQLDGKNILLEPDLVLYGLQAILLHNAKK</sequence>
<keyword evidence="13 16" id="KW-0173">Coenzyme A biosynthesis</keyword>
<feature type="binding site" evidence="16">
    <location>
        <position position="170"/>
    </location>
    <ligand>
        <name>substrate</name>
    </ligand>
</feature>
<evidence type="ECO:0000256" key="7">
    <source>
        <dbReference type="ARBA" id="ARBA00022490"/>
    </source>
</evidence>
<gene>
    <name evidence="16 17" type="primary">coaX</name>
    <name evidence="17" type="ORF">PEDI_02480</name>
</gene>
<evidence type="ECO:0000256" key="3">
    <source>
        <dbReference type="ARBA" id="ARBA00004496"/>
    </source>
</evidence>
<feature type="binding site" evidence="16">
    <location>
        <position position="85"/>
    </location>
    <ligand>
        <name>substrate</name>
    </ligand>
</feature>
<evidence type="ECO:0000313" key="18">
    <source>
        <dbReference type="Proteomes" id="UP001310022"/>
    </source>
</evidence>
<keyword evidence="7 16" id="KW-0963">Cytoplasm</keyword>
<comment type="caution">
    <text evidence="17">The sequence shown here is derived from an EMBL/GenBank/DDBJ whole genome shotgun (WGS) entry which is preliminary data.</text>
</comment>
<comment type="cofactor">
    <cofactor evidence="2">
        <name>K(+)</name>
        <dbReference type="ChEBI" id="CHEBI:29103"/>
    </cofactor>
</comment>
<dbReference type="InterPro" id="IPR043129">
    <property type="entry name" value="ATPase_NBD"/>
</dbReference>
<evidence type="ECO:0000256" key="11">
    <source>
        <dbReference type="ARBA" id="ARBA00022840"/>
    </source>
</evidence>
<feature type="binding site" evidence="16">
    <location>
        <position position="118"/>
    </location>
    <ligand>
        <name>ATP</name>
        <dbReference type="ChEBI" id="CHEBI:30616"/>
    </ligand>
</feature>
<dbReference type="EC" id="2.7.1.33" evidence="6 16"/>
<feature type="binding site" evidence="16">
    <location>
        <begin position="7"/>
        <end position="14"/>
    </location>
    <ligand>
        <name>ATP</name>
        <dbReference type="ChEBI" id="CHEBI:30616"/>
    </ligand>
</feature>
<evidence type="ECO:0000256" key="2">
    <source>
        <dbReference type="ARBA" id="ARBA00001958"/>
    </source>
</evidence>
<accession>A0AAN5AJP9</accession>
<comment type="catalytic activity">
    <reaction evidence="1 16">
        <text>(R)-pantothenate + ATP = (R)-4'-phosphopantothenate + ADP + H(+)</text>
        <dbReference type="Rhea" id="RHEA:16373"/>
        <dbReference type="ChEBI" id="CHEBI:10986"/>
        <dbReference type="ChEBI" id="CHEBI:15378"/>
        <dbReference type="ChEBI" id="CHEBI:29032"/>
        <dbReference type="ChEBI" id="CHEBI:30616"/>
        <dbReference type="ChEBI" id="CHEBI:456216"/>
        <dbReference type="EC" id="2.7.1.33"/>
    </reaction>
</comment>
<comment type="similarity">
    <text evidence="14 16">Belongs to the type III pantothenate kinase family.</text>
</comment>
<comment type="pathway">
    <text evidence="4 16">Cofactor biosynthesis; coenzyme A biosynthesis; CoA from (R)-pantothenate: step 1/5.</text>
</comment>
<feature type="binding site" evidence="16">
    <location>
        <position position="115"/>
    </location>
    <ligand>
        <name>K(+)</name>
        <dbReference type="ChEBI" id="CHEBI:29103"/>
    </ligand>
</feature>
<dbReference type="AlphaFoldDB" id="A0AAN5AJP9"/>
<dbReference type="NCBIfam" id="TIGR00671">
    <property type="entry name" value="baf"/>
    <property type="match status" value="1"/>
</dbReference>
<feature type="active site" description="Proton acceptor" evidence="16">
    <location>
        <position position="94"/>
    </location>
</feature>
<dbReference type="PANTHER" id="PTHR34265">
    <property type="entry name" value="TYPE III PANTOTHENATE KINASE"/>
    <property type="match status" value="1"/>
</dbReference>
<keyword evidence="12 16" id="KW-0630">Potassium</keyword>
<keyword evidence="10 16" id="KW-0418">Kinase</keyword>
<dbReference type="GO" id="GO:0005524">
    <property type="term" value="F:ATP binding"/>
    <property type="evidence" value="ECO:0007669"/>
    <property type="project" value="UniProtKB-UniRule"/>
</dbReference>
<dbReference type="GO" id="GO:0015937">
    <property type="term" value="P:coenzyme A biosynthetic process"/>
    <property type="evidence" value="ECO:0007669"/>
    <property type="project" value="UniProtKB-UniRule"/>
</dbReference>
<keyword evidence="18" id="KW-1185">Reference proteome</keyword>
<dbReference type="Pfam" id="PF03309">
    <property type="entry name" value="Pan_kinase"/>
    <property type="match status" value="1"/>
</dbReference>
<keyword evidence="16" id="KW-0479">Metal-binding</keyword>
<keyword evidence="9 16" id="KW-0547">Nucleotide-binding</keyword>
<dbReference type="SUPFAM" id="SSF53067">
    <property type="entry name" value="Actin-like ATPase domain"/>
    <property type="match status" value="2"/>
</dbReference>
<evidence type="ECO:0000256" key="10">
    <source>
        <dbReference type="ARBA" id="ARBA00022777"/>
    </source>
</evidence>
<dbReference type="GO" id="GO:0046872">
    <property type="term" value="F:metal ion binding"/>
    <property type="evidence" value="ECO:0007669"/>
    <property type="project" value="UniProtKB-KW"/>
</dbReference>
<evidence type="ECO:0000256" key="5">
    <source>
        <dbReference type="ARBA" id="ARBA00011738"/>
    </source>
</evidence>
<dbReference type="CDD" id="cd24015">
    <property type="entry name" value="ASKHA_NBD_PanK-III"/>
    <property type="match status" value="1"/>
</dbReference>
<proteinExistence type="inferred from homology"/>
<evidence type="ECO:0000256" key="4">
    <source>
        <dbReference type="ARBA" id="ARBA00005225"/>
    </source>
</evidence>
<evidence type="ECO:0000256" key="8">
    <source>
        <dbReference type="ARBA" id="ARBA00022679"/>
    </source>
</evidence>
<dbReference type="GO" id="GO:0005737">
    <property type="term" value="C:cytoplasm"/>
    <property type="evidence" value="ECO:0007669"/>
    <property type="project" value="UniProtKB-SubCell"/>
</dbReference>
<comment type="function">
    <text evidence="16">Catalyzes the phosphorylation of pantothenate (Pan), the first step in CoA biosynthesis.</text>
</comment>
<comment type="subcellular location">
    <subcellularLocation>
        <location evidence="3 16">Cytoplasm</location>
    </subcellularLocation>
</comment>
<organism evidence="17 18">
    <name type="scientific">Persicobacter diffluens</name>
    <dbReference type="NCBI Taxonomy" id="981"/>
    <lineage>
        <taxon>Bacteria</taxon>
        <taxon>Pseudomonadati</taxon>
        <taxon>Bacteroidota</taxon>
        <taxon>Cytophagia</taxon>
        <taxon>Cytophagales</taxon>
        <taxon>Persicobacteraceae</taxon>
        <taxon>Persicobacter</taxon>
    </lineage>
</organism>
<dbReference type="EMBL" id="BQKE01000001">
    <property type="protein sequence ID" value="GJM59696.1"/>
    <property type="molecule type" value="Genomic_DNA"/>
</dbReference>
<keyword evidence="8 16" id="KW-0808">Transferase</keyword>
<evidence type="ECO:0000313" key="17">
    <source>
        <dbReference type="EMBL" id="GJM59696.1"/>
    </source>
</evidence>
<protein>
    <recommendedName>
        <fullName evidence="15 16">Type III pantothenate kinase</fullName>
        <ecNumber evidence="6 16">2.7.1.33</ecNumber>
    </recommendedName>
    <alternativeName>
        <fullName evidence="16">PanK-III</fullName>
    </alternativeName>
    <alternativeName>
        <fullName evidence="16">Pantothenic acid kinase</fullName>
    </alternativeName>
</protein>
<dbReference type="HAMAP" id="MF_01274">
    <property type="entry name" value="Pantothen_kinase_3"/>
    <property type="match status" value="1"/>
</dbReference>
<dbReference type="Proteomes" id="UP001310022">
    <property type="component" value="Unassembled WGS sequence"/>
</dbReference>
<evidence type="ECO:0000256" key="14">
    <source>
        <dbReference type="ARBA" id="ARBA00038036"/>
    </source>
</evidence>
<evidence type="ECO:0000256" key="1">
    <source>
        <dbReference type="ARBA" id="ARBA00001206"/>
    </source>
</evidence>
<dbReference type="InterPro" id="IPR004619">
    <property type="entry name" value="Type_III_PanK"/>
</dbReference>
<comment type="subunit">
    <text evidence="5 16">Homodimer.</text>
</comment>
<evidence type="ECO:0000256" key="16">
    <source>
        <dbReference type="HAMAP-Rule" id="MF_01274"/>
    </source>
</evidence>
<name>A0AAN5AJP9_9BACT</name>
<comment type="cofactor">
    <cofactor evidence="16">
        <name>NH4(+)</name>
        <dbReference type="ChEBI" id="CHEBI:28938"/>
    </cofactor>
    <cofactor evidence="16">
        <name>K(+)</name>
        <dbReference type="ChEBI" id="CHEBI:29103"/>
    </cofactor>
    <text evidence="16">A monovalent cation. Ammonium or potassium.</text>
</comment>
<dbReference type="GO" id="GO:0004594">
    <property type="term" value="F:pantothenate kinase activity"/>
    <property type="evidence" value="ECO:0007669"/>
    <property type="project" value="UniProtKB-UniRule"/>
</dbReference>
<evidence type="ECO:0000256" key="15">
    <source>
        <dbReference type="ARBA" id="ARBA00040883"/>
    </source>
</evidence>
<dbReference type="RefSeq" id="WP_053406177.1">
    <property type="nucleotide sequence ID" value="NZ_BQKE01000001.1"/>
</dbReference>
<evidence type="ECO:0000256" key="6">
    <source>
        <dbReference type="ARBA" id="ARBA00012102"/>
    </source>
</evidence>
<dbReference type="Gene3D" id="3.30.420.40">
    <property type="match status" value="1"/>
</dbReference>
<feature type="binding site" evidence="16">
    <location>
        <begin position="92"/>
        <end position="95"/>
    </location>
    <ligand>
        <name>substrate</name>
    </ligand>
</feature>
<reference evidence="17 18" key="1">
    <citation type="submission" date="2021-12" db="EMBL/GenBank/DDBJ databases">
        <title>Genome sequencing of bacteria with rrn-lacking chromosome and rrn-plasmid.</title>
        <authorList>
            <person name="Anda M."/>
            <person name="Iwasaki W."/>
        </authorList>
    </citation>
    <scope>NUCLEOTIDE SEQUENCE [LARGE SCALE GENOMIC DNA]</scope>
    <source>
        <strain evidence="17 18">NBRC 15940</strain>
    </source>
</reference>
<dbReference type="PANTHER" id="PTHR34265:SF1">
    <property type="entry name" value="TYPE III PANTOTHENATE KINASE"/>
    <property type="match status" value="1"/>
</dbReference>
<evidence type="ECO:0000256" key="9">
    <source>
        <dbReference type="ARBA" id="ARBA00022741"/>
    </source>
</evidence>